<protein>
    <submittedName>
        <fullName evidence="2">Uncharacterized protein</fullName>
    </submittedName>
</protein>
<feature type="transmembrane region" description="Helical" evidence="1">
    <location>
        <begin position="104"/>
        <end position="125"/>
    </location>
</feature>
<dbReference type="EMBL" id="KZ084093">
    <property type="protein sequence ID" value="OSD05248.1"/>
    <property type="molecule type" value="Genomic_DNA"/>
</dbReference>
<reference evidence="2 3" key="1">
    <citation type="journal article" date="2015" name="Biotechnol. Biofuels">
        <title>Enhanced degradation of softwood versus hardwood by the white-rot fungus Pycnoporus coccineus.</title>
        <authorList>
            <person name="Couturier M."/>
            <person name="Navarro D."/>
            <person name="Chevret D."/>
            <person name="Henrissat B."/>
            <person name="Piumi F."/>
            <person name="Ruiz-Duenas F.J."/>
            <person name="Martinez A.T."/>
            <person name="Grigoriev I.V."/>
            <person name="Riley R."/>
            <person name="Lipzen A."/>
            <person name="Berrin J.G."/>
            <person name="Master E.R."/>
            <person name="Rosso M.N."/>
        </authorList>
    </citation>
    <scope>NUCLEOTIDE SEQUENCE [LARGE SCALE GENOMIC DNA]</scope>
    <source>
        <strain evidence="2 3">BRFM310</strain>
    </source>
</reference>
<accession>A0A1Y2IVV4</accession>
<evidence type="ECO:0000313" key="3">
    <source>
        <dbReference type="Proteomes" id="UP000193067"/>
    </source>
</evidence>
<proteinExistence type="predicted"/>
<evidence type="ECO:0000313" key="2">
    <source>
        <dbReference type="EMBL" id="OSD05248.1"/>
    </source>
</evidence>
<sequence length="133" mass="15020">MFLYRLAQRFFTRPSFPETNSPIYTLPLPLFSLRTVLAVSSRFLLFVDQCRAHPVSPLSRFCLPSLLSCHRYLYTPRPRAPGLSDRGRANIHGGGASMQGGRVLSLWVVVVVFLVRCIPAVTLLVDRTYAHML</sequence>
<keyword evidence="1" id="KW-1133">Transmembrane helix</keyword>
<gene>
    <name evidence="2" type="ORF">PYCCODRAFT_1219506</name>
</gene>
<dbReference type="AlphaFoldDB" id="A0A1Y2IVV4"/>
<keyword evidence="1" id="KW-0812">Transmembrane</keyword>
<keyword evidence="1" id="KW-0472">Membrane</keyword>
<name>A0A1Y2IVV4_TRAC3</name>
<evidence type="ECO:0000256" key="1">
    <source>
        <dbReference type="SAM" id="Phobius"/>
    </source>
</evidence>
<keyword evidence="3" id="KW-1185">Reference proteome</keyword>
<dbReference type="Proteomes" id="UP000193067">
    <property type="component" value="Unassembled WGS sequence"/>
</dbReference>
<organism evidence="2 3">
    <name type="scientific">Trametes coccinea (strain BRFM310)</name>
    <name type="common">Pycnoporus coccineus</name>
    <dbReference type="NCBI Taxonomy" id="1353009"/>
    <lineage>
        <taxon>Eukaryota</taxon>
        <taxon>Fungi</taxon>
        <taxon>Dikarya</taxon>
        <taxon>Basidiomycota</taxon>
        <taxon>Agaricomycotina</taxon>
        <taxon>Agaricomycetes</taxon>
        <taxon>Polyporales</taxon>
        <taxon>Polyporaceae</taxon>
        <taxon>Trametes</taxon>
    </lineage>
</organism>